<sequence length="139" mass="16048">MIEHPDGTSITPRSTSGLLMVMNSGRQLPSFTYNEDVRASARNKRCGSLVRGVVYRCRTRYRDSPLTGYWSNRRREKAAAERSTLHAPHPYFGIPGLPLANNNLANGRQFFFLIWLIFEDCFLFEVDWKENLLTSCDER</sequence>
<evidence type="ECO:0000313" key="1">
    <source>
        <dbReference type="EMBL" id="GIY53126.1"/>
    </source>
</evidence>
<evidence type="ECO:0000313" key="2">
    <source>
        <dbReference type="Proteomes" id="UP001054945"/>
    </source>
</evidence>
<dbReference type="AlphaFoldDB" id="A0AAV4U5T2"/>
<dbReference type="EMBL" id="BPLR01012326">
    <property type="protein sequence ID" value="GIY53126.1"/>
    <property type="molecule type" value="Genomic_DNA"/>
</dbReference>
<name>A0AAV4U5T2_CAEEX</name>
<organism evidence="1 2">
    <name type="scientific">Caerostris extrusa</name>
    <name type="common">Bark spider</name>
    <name type="synonym">Caerostris bankana</name>
    <dbReference type="NCBI Taxonomy" id="172846"/>
    <lineage>
        <taxon>Eukaryota</taxon>
        <taxon>Metazoa</taxon>
        <taxon>Ecdysozoa</taxon>
        <taxon>Arthropoda</taxon>
        <taxon>Chelicerata</taxon>
        <taxon>Arachnida</taxon>
        <taxon>Araneae</taxon>
        <taxon>Araneomorphae</taxon>
        <taxon>Entelegynae</taxon>
        <taxon>Araneoidea</taxon>
        <taxon>Araneidae</taxon>
        <taxon>Caerostris</taxon>
    </lineage>
</organism>
<dbReference type="Proteomes" id="UP001054945">
    <property type="component" value="Unassembled WGS sequence"/>
</dbReference>
<proteinExistence type="predicted"/>
<accession>A0AAV4U5T2</accession>
<comment type="caution">
    <text evidence="1">The sequence shown here is derived from an EMBL/GenBank/DDBJ whole genome shotgun (WGS) entry which is preliminary data.</text>
</comment>
<protein>
    <submittedName>
        <fullName evidence="1">Uncharacterized protein</fullName>
    </submittedName>
</protein>
<keyword evidence="2" id="KW-1185">Reference proteome</keyword>
<gene>
    <name evidence="1" type="ORF">CEXT_29651</name>
</gene>
<reference evidence="1 2" key="1">
    <citation type="submission" date="2021-06" db="EMBL/GenBank/DDBJ databases">
        <title>Caerostris extrusa draft genome.</title>
        <authorList>
            <person name="Kono N."/>
            <person name="Arakawa K."/>
        </authorList>
    </citation>
    <scope>NUCLEOTIDE SEQUENCE [LARGE SCALE GENOMIC DNA]</scope>
</reference>